<accession>A0A645CK62</accession>
<organism evidence="3">
    <name type="scientific">bioreactor metagenome</name>
    <dbReference type="NCBI Taxonomy" id="1076179"/>
    <lineage>
        <taxon>unclassified sequences</taxon>
        <taxon>metagenomes</taxon>
        <taxon>ecological metagenomes</taxon>
    </lineage>
</organism>
<dbReference type="CDD" id="cd02509">
    <property type="entry name" value="GDP-M1P_Guanylyltransferase"/>
    <property type="match status" value="1"/>
</dbReference>
<dbReference type="PANTHER" id="PTHR46390:SF1">
    <property type="entry name" value="MANNOSE-1-PHOSPHATE GUANYLYLTRANSFERASE"/>
    <property type="match status" value="1"/>
</dbReference>
<evidence type="ECO:0000259" key="2">
    <source>
        <dbReference type="Pfam" id="PF22640"/>
    </source>
</evidence>
<dbReference type="Gene3D" id="3.90.550.10">
    <property type="entry name" value="Spore Coat Polysaccharide Biosynthesis Protein SpsA, Chain A"/>
    <property type="match status" value="1"/>
</dbReference>
<dbReference type="Pfam" id="PF00483">
    <property type="entry name" value="NTP_transferase"/>
    <property type="match status" value="1"/>
</dbReference>
<dbReference type="InterPro" id="IPR029044">
    <property type="entry name" value="Nucleotide-diphossugar_trans"/>
</dbReference>
<dbReference type="EMBL" id="VSSQ01027890">
    <property type="protein sequence ID" value="MPM77350.1"/>
    <property type="molecule type" value="Genomic_DNA"/>
</dbReference>
<reference evidence="3" key="1">
    <citation type="submission" date="2019-08" db="EMBL/GenBank/DDBJ databases">
        <authorList>
            <person name="Kucharzyk K."/>
            <person name="Murdoch R.W."/>
            <person name="Higgins S."/>
            <person name="Loffler F."/>
        </authorList>
    </citation>
    <scope>NUCLEOTIDE SEQUENCE</scope>
</reference>
<dbReference type="Pfam" id="PF22640">
    <property type="entry name" value="ManC_GMP_beta-helix"/>
    <property type="match status" value="1"/>
</dbReference>
<dbReference type="InterPro" id="IPR005835">
    <property type="entry name" value="NTP_transferase_dom"/>
</dbReference>
<feature type="domain" description="Nucleotidyl transferase" evidence="1">
    <location>
        <begin position="4"/>
        <end position="286"/>
    </location>
</feature>
<dbReference type="GO" id="GO:0004475">
    <property type="term" value="F:mannose-1-phosphate guanylyltransferase (GTP) activity"/>
    <property type="evidence" value="ECO:0007669"/>
    <property type="project" value="InterPro"/>
</dbReference>
<evidence type="ECO:0000313" key="3">
    <source>
        <dbReference type="EMBL" id="MPM77350.1"/>
    </source>
</evidence>
<dbReference type="PANTHER" id="PTHR46390">
    <property type="entry name" value="MANNOSE-1-PHOSPHATE GUANYLYLTRANSFERASE"/>
    <property type="match status" value="1"/>
</dbReference>
<dbReference type="InterPro" id="IPR051161">
    <property type="entry name" value="Mannose-6P_isomerase_type2"/>
</dbReference>
<sequence length="356" mass="39791">MNYAVIMAGGSGSRLWPLSRKDKPKQFQPLISEKTLLQETFDRVKQILPEKQIFVSATPEYGEEILRQLPTLPKENCILEPSARNTTAAHGFIAIHLLRIDKDAVFTTLPSDHSIQDVPAFIKATQASFEAIAKHPDKLVTLGITPTRPETGLGYIKIGKEFGEILGEKFYTVDSFVEKPDLETAKKYVSDWGYLWNSANYMAKADVLMGWIKKYRPATYDLLEEIDKLIKKDPTDPKIAETYEKIDKEQLADSIAEQPDCPTLVIPVNLGWDDVGNWGAIFDLISKSKGVSIVTKGQVVDHDSHNCLVYADKKPIAILGLEDIVIIDSPDALLVTTTKKAQNIKDLLPKLDEKLL</sequence>
<gene>
    <name evidence="3" type="primary">algA_15</name>
    <name evidence="3" type="ORF">SDC9_124353</name>
</gene>
<dbReference type="InterPro" id="IPR054566">
    <property type="entry name" value="ManC/GMP-like_b-helix"/>
</dbReference>
<dbReference type="GO" id="GO:0009298">
    <property type="term" value="P:GDP-mannose biosynthetic process"/>
    <property type="evidence" value="ECO:0007669"/>
    <property type="project" value="TreeGrafter"/>
</dbReference>
<comment type="caution">
    <text evidence="3">The sequence shown here is derived from an EMBL/GenBank/DDBJ whole genome shotgun (WGS) entry which is preliminary data.</text>
</comment>
<feature type="domain" description="MannoseP isomerase/GMP-like beta-helix" evidence="2">
    <location>
        <begin position="297"/>
        <end position="351"/>
    </location>
</feature>
<evidence type="ECO:0000259" key="1">
    <source>
        <dbReference type="Pfam" id="PF00483"/>
    </source>
</evidence>
<dbReference type="InterPro" id="IPR049577">
    <property type="entry name" value="GMPP_N"/>
</dbReference>
<dbReference type="SUPFAM" id="SSF159283">
    <property type="entry name" value="Guanosine diphospho-D-mannose pyrophosphorylase/mannose-6-phosphate isomerase linker domain"/>
    <property type="match status" value="1"/>
</dbReference>
<dbReference type="SUPFAM" id="SSF53448">
    <property type="entry name" value="Nucleotide-diphospho-sugar transferases"/>
    <property type="match status" value="1"/>
</dbReference>
<proteinExistence type="predicted"/>
<dbReference type="AlphaFoldDB" id="A0A645CK62"/>
<protein>
    <submittedName>
        <fullName evidence="3">Alginate biosynthesis protein AlgA</fullName>
    </submittedName>
</protein>
<name>A0A645CK62_9ZZZZ</name>